<dbReference type="InterPro" id="IPR014121">
    <property type="entry name" value="TraN_Ftype"/>
</dbReference>
<dbReference type="EMBL" id="AWOR01000037">
    <property type="protein sequence ID" value="KGH30883.1"/>
    <property type="molecule type" value="Genomic_DNA"/>
</dbReference>
<dbReference type="Pfam" id="PF06986">
    <property type="entry name" value="F_T4SS_TraN"/>
    <property type="match status" value="1"/>
</dbReference>
<organism evidence="2 3">
    <name type="scientific">Comamonas testosteroni</name>
    <name type="common">Pseudomonas testosteroni</name>
    <dbReference type="NCBI Taxonomy" id="285"/>
    <lineage>
        <taxon>Bacteria</taxon>
        <taxon>Pseudomonadati</taxon>
        <taxon>Pseudomonadota</taxon>
        <taxon>Betaproteobacteria</taxon>
        <taxon>Burkholderiales</taxon>
        <taxon>Comamonadaceae</taxon>
        <taxon>Comamonas</taxon>
    </lineage>
</organism>
<keyword evidence="1" id="KW-1133">Transmembrane helix</keyword>
<evidence type="ECO:0000256" key="1">
    <source>
        <dbReference type="SAM" id="Phobius"/>
    </source>
</evidence>
<evidence type="ECO:0000313" key="3">
    <source>
        <dbReference type="Proteomes" id="UP000029553"/>
    </source>
</evidence>
<keyword evidence="1" id="KW-0812">Transmembrane</keyword>
<name>A0A096FM89_COMTE</name>
<proteinExistence type="predicted"/>
<accession>A0A096FM89</accession>
<comment type="caution">
    <text evidence="2">The sequence shown here is derived from an EMBL/GenBank/DDBJ whole genome shotgun (WGS) entry which is preliminary data.</text>
</comment>
<evidence type="ECO:0000313" key="2">
    <source>
        <dbReference type="EMBL" id="KGH30883.1"/>
    </source>
</evidence>
<evidence type="ECO:0008006" key="4">
    <source>
        <dbReference type="Google" id="ProtNLM"/>
    </source>
</evidence>
<dbReference type="Proteomes" id="UP000029553">
    <property type="component" value="Unassembled WGS sequence"/>
</dbReference>
<protein>
    <recommendedName>
        <fullName evidence="4">Mating pair stabilization protein TraN</fullName>
    </recommendedName>
</protein>
<feature type="transmembrane region" description="Helical" evidence="1">
    <location>
        <begin position="123"/>
        <end position="145"/>
    </location>
</feature>
<dbReference type="AlphaFoldDB" id="A0A096FM89"/>
<gene>
    <name evidence="2" type="ORF">P353_08455</name>
</gene>
<keyword evidence="1" id="KW-0472">Membrane</keyword>
<sequence>MLMAMPKLDSAIMNLESGSVVRGSYQVLRDPVVSGWQEVTKPFASFAENIGGSVDAFTAPIKEFYNQIIDSVKSTIQDVIKNSIQNGMTSAGAEAGVAAGTASELSQQAATDAANMMAQVGNIASTVMTVYTVYVVSMMMIQLIWACEKEEFELNAKRSLKSCHYVGSYCKTKVLGACIEKRESYCCYNSPLSRIMNEQIRGQMNLGFGTAKAPSCDGLKIEDIGKVDWDQINLDEWLGILGETGHYPTPETLTMDKLTGSGNILNDGNRVNSVERAKNRLEGVNVDEKRKEAERKINSGH</sequence>
<reference evidence="2 3" key="1">
    <citation type="submission" date="2013-09" db="EMBL/GenBank/DDBJ databases">
        <title>High correlation between genotypes and phenotypes of environmental bacteria Comamonas testosteroni strains.</title>
        <authorList>
            <person name="Liu L."/>
            <person name="Zhu W."/>
            <person name="Xia X."/>
            <person name="Xu B."/>
            <person name="Luo M."/>
            <person name="Wang G."/>
        </authorList>
    </citation>
    <scope>NUCLEOTIDE SEQUENCE [LARGE SCALE GENOMIC DNA]</scope>
    <source>
        <strain evidence="2 3">JL40</strain>
    </source>
</reference>